<proteinExistence type="predicted"/>
<name>A0A0D0BZT5_9AGAM</name>
<gene>
    <name evidence="2" type="ORF">PAXRUDRAFT_28949</name>
</gene>
<feature type="region of interest" description="Disordered" evidence="1">
    <location>
        <begin position="1"/>
        <end position="73"/>
    </location>
</feature>
<evidence type="ECO:0000313" key="2">
    <source>
        <dbReference type="EMBL" id="KIK76577.1"/>
    </source>
</evidence>
<evidence type="ECO:0000256" key="1">
    <source>
        <dbReference type="SAM" id="MobiDB-lite"/>
    </source>
</evidence>
<accession>A0A0D0BZT5</accession>
<dbReference type="HOGENOM" id="CLU_2197770_0_0_1"/>
<sequence length="108" mass="11792">MARVMLQQDLEGSRRPPETVRRCVKKDQGNPRGLPATGAPFPAKGGVEVRHAGGGLQQERASPGRLPYRHGDGPAKEFLRDGTCISVVLQQEMPATGQRRYLKADDSE</sequence>
<evidence type="ECO:0000313" key="3">
    <source>
        <dbReference type="Proteomes" id="UP000054538"/>
    </source>
</evidence>
<dbReference type="InParanoid" id="A0A0D0BZT5"/>
<organism evidence="2 3">
    <name type="scientific">Paxillus rubicundulus Ve08.2h10</name>
    <dbReference type="NCBI Taxonomy" id="930991"/>
    <lineage>
        <taxon>Eukaryota</taxon>
        <taxon>Fungi</taxon>
        <taxon>Dikarya</taxon>
        <taxon>Basidiomycota</taxon>
        <taxon>Agaricomycotina</taxon>
        <taxon>Agaricomycetes</taxon>
        <taxon>Agaricomycetidae</taxon>
        <taxon>Boletales</taxon>
        <taxon>Paxilineae</taxon>
        <taxon>Paxillaceae</taxon>
        <taxon>Paxillus</taxon>
    </lineage>
</organism>
<dbReference type="EMBL" id="KN827405">
    <property type="protein sequence ID" value="KIK76577.1"/>
    <property type="molecule type" value="Genomic_DNA"/>
</dbReference>
<dbReference type="AlphaFoldDB" id="A0A0D0BZT5"/>
<keyword evidence="3" id="KW-1185">Reference proteome</keyword>
<reference evidence="2 3" key="1">
    <citation type="submission" date="2014-04" db="EMBL/GenBank/DDBJ databases">
        <authorList>
            <consortium name="DOE Joint Genome Institute"/>
            <person name="Kuo A."/>
            <person name="Kohler A."/>
            <person name="Jargeat P."/>
            <person name="Nagy L.G."/>
            <person name="Floudas D."/>
            <person name="Copeland A."/>
            <person name="Barry K.W."/>
            <person name="Cichocki N."/>
            <person name="Veneault-Fourrey C."/>
            <person name="LaButti K."/>
            <person name="Lindquist E.A."/>
            <person name="Lipzen A."/>
            <person name="Lundell T."/>
            <person name="Morin E."/>
            <person name="Murat C."/>
            <person name="Sun H."/>
            <person name="Tunlid A."/>
            <person name="Henrissat B."/>
            <person name="Grigoriev I.V."/>
            <person name="Hibbett D.S."/>
            <person name="Martin F."/>
            <person name="Nordberg H.P."/>
            <person name="Cantor M.N."/>
            <person name="Hua S.X."/>
        </authorList>
    </citation>
    <scope>NUCLEOTIDE SEQUENCE [LARGE SCALE GENOMIC DNA]</scope>
    <source>
        <strain evidence="2 3">Ve08.2h10</strain>
    </source>
</reference>
<protein>
    <submittedName>
        <fullName evidence="2">Uncharacterized protein</fullName>
    </submittedName>
</protein>
<dbReference type="Proteomes" id="UP000054538">
    <property type="component" value="Unassembled WGS sequence"/>
</dbReference>
<feature type="compositionally biased region" description="Basic and acidic residues" evidence="1">
    <location>
        <begin position="11"/>
        <end position="29"/>
    </location>
</feature>
<reference evidence="3" key="2">
    <citation type="submission" date="2015-01" db="EMBL/GenBank/DDBJ databases">
        <title>Evolutionary Origins and Diversification of the Mycorrhizal Mutualists.</title>
        <authorList>
            <consortium name="DOE Joint Genome Institute"/>
            <consortium name="Mycorrhizal Genomics Consortium"/>
            <person name="Kohler A."/>
            <person name="Kuo A."/>
            <person name="Nagy L.G."/>
            <person name="Floudas D."/>
            <person name="Copeland A."/>
            <person name="Barry K.W."/>
            <person name="Cichocki N."/>
            <person name="Veneault-Fourrey C."/>
            <person name="LaButti K."/>
            <person name="Lindquist E.A."/>
            <person name="Lipzen A."/>
            <person name="Lundell T."/>
            <person name="Morin E."/>
            <person name="Murat C."/>
            <person name="Riley R."/>
            <person name="Ohm R."/>
            <person name="Sun H."/>
            <person name="Tunlid A."/>
            <person name="Henrissat B."/>
            <person name="Grigoriev I.V."/>
            <person name="Hibbett D.S."/>
            <person name="Martin F."/>
        </authorList>
    </citation>
    <scope>NUCLEOTIDE SEQUENCE [LARGE SCALE GENOMIC DNA]</scope>
    <source>
        <strain evidence="3">Ve08.2h10</strain>
    </source>
</reference>